<evidence type="ECO:0000313" key="2">
    <source>
        <dbReference type="Proteomes" id="UP001281761"/>
    </source>
</evidence>
<name>A0ABQ9X4N8_9EUKA</name>
<dbReference type="EMBL" id="JARBJD010000220">
    <property type="protein sequence ID" value="KAK2946730.1"/>
    <property type="molecule type" value="Genomic_DNA"/>
</dbReference>
<dbReference type="Proteomes" id="UP001281761">
    <property type="component" value="Unassembled WGS sequence"/>
</dbReference>
<sequence>MGSSLSTSNHVNEEFTPFLKWNGHKPTSFDLYAPIFHSLVAMVEEGHVFNDAEELKAVSYLDILLAQFAKLGDFIACYLFPRHKDGNQAFVNHIWILLGCSYWNIAKTAFLLLSKWYLQSWVLLRAVRVLTRGSPFFGLGAVRFC</sequence>
<organism evidence="1 2">
    <name type="scientific">Blattamonas nauphoetae</name>
    <dbReference type="NCBI Taxonomy" id="2049346"/>
    <lineage>
        <taxon>Eukaryota</taxon>
        <taxon>Metamonada</taxon>
        <taxon>Preaxostyla</taxon>
        <taxon>Oxymonadida</taxon>
        <taxon>Blattamonas</taxon>
    </lineage>
</organism>
<evidence type="ECO:0000313" key="1">
    <source>
        <dbReference type="EMBL" id="KAK2946730.1"/>
    </source>
</evidence>
<gene>
    <name evidence="1" type="ORF">BLNAU_18326</name>
</gene>
<protein>
    <submittedName>
        <fullName evidence="1">Uncharacterized protein</fullName>
    </submittedName>
</protein>
<reference evidence="1 2" key="1">
    <citation type="journal article" date="2022" name="bioRxiv">
        <title>Genomics of Preaxostyla Flagellates Illuminates Evolutionary Transitions and the Path Towards Mitochondrial Loss.</title>
        <authorList>
            <person name="Novak L.V.F."/>
            <person name="Treitli S.C."/>
            <person name="Pyrih J."/>
            <person name="Halakuc P."/>
            <person name="Pipaliya S.V."/>
            <person name="Vacek V."/>
            <person name="Brzon O."/>
            <person name="Soukal P."/>
            <person name="Eme L."/>
            <person name="Dacks J.B."/>
            <person name="Karnkowska A."/>
            <person name="Elias M."/>
            <person name="Hampl V."/>
        </authorList>
    </citation>
    <scope>NUCLEOTIDE SEQUENCE [LARGE SCALE GENOMIC DNA]</scope>
    <source>
        <strain evidence="1">NAU3</strain>
        <tissue evidence="1">Gut</tissue>
    </source>
</reference>
<accession>A0ABQ9X4N8</accession>
<comment type="caution">
    <text evidence="1">The sequence shown here is derived from an EMBL/GenBank/DDBJ whole genome shotgun (WGS) entry which is preliminary data.</text>
</comment>
<proteinExistence type="predicted"/>
<keyword evidence="2" id="KW-1185">Reference proteome</keyword>